<feature type="compositionally biased region" description="Basic and acidic residues" evidence="1">
    <location>
        <begin position="117"/>
        <end position="128"/>
    </location>
</feature>
<feature type="region of interest" description="Disordered" evidence="1">
    <location>
        <begin position="54"/>
        <end position="146"/>
    </location>
</feature>
<feature type="compositionally biased region" description="Basic residues" evidence="1">
    <location>
        <begin position="8"/>
        <end position="18"/>
    </location>
</feature>
<gene>
    <name evidence="2" type="ORF">Ctob_003349</name>
</gene>
<reference evidence="3" key="1">
    <citation type="journal article" date="2015" name="PLoS Genet.">
        <title>Genome Sequence and Transcriptome Analyses of Chrysochromulina tobin: Metabolic Tools for Enhanced Algal Fitness in the Prominent Order Prymnesiales (Haptophyceae).</title>
        <authorList>
            <person name="Hovde B.T."/>
            <person name="Deodato C.R."/>
            <person name="Hunsperger H.M."/>
            <person name="Ryken S.A."/>
            <person name="Yost W."/>
            <person name="Jha R.K."/>
            <person name="Patterson J."/>
            <person name="Monnat R.J. Jr."/>
            <person name="Barlow S.B."/>
            <person name="Starkenburg S.R."/>
            <person name="Cattolico R.A."/>
        </authorList>
    </citation>
    <scope>NUCLEOTIDE SEQUENCE</scope>
    <source>
        <strain evidence="3">CCMP291</strain>
    </source>
</reference>
<evidence type="ECO:0000256" key="1">
    <source>
        <dbReference type="SAM" id="MobiDB-lite"/>
    </source>
</evidence>
<dbReference type="EMBL" id="JWZX01003268">
    <property type="protein sequence ID" value="KOO22592.1"/>
    <property type="molecule type" value="Genomic_DNA"/>
</dbReference>
<dbReference type="Proteomes" id="UP000037460">
    <property type="component" value="Unassembled WGS sequence"/>
</dbReference>
<protein>
    <submittedName>
        <fullName evidence="2">Uncharacterized protein</fullName>
    </submittedName>
</protein>
<accession>A0A0M0J8C6</accession>
<evidence type="ECO:0000313" key="3">
    <source>
        <dbReference type="Proteomes" id="UP000037460"/>
    </source>
</evidence>
<feature type="region of interest" description="Disordered" evidence="1">
    <location>
        <begin position="1"/>
        <end position="34"/>
    </location>
</feature>
<sequence>MAAMPGWPRRRAPRRRRGGCQVARQAAPTDTLPGEIVRRLRPCSAAGQLAVRKAGVSSSCVSRGASGASATSIGRTASRKRRESSDGGTFGNTIPSREVADCRGRATRAGRVQPAHAQREQQPHEWRNWRTTRLSGRRQQQTTKRDTHACRFERIAANFA</sequence>
<evidence type="ECO:0000313" key="2">
    <source>
        <dbReference type="EMBL" id="KOO22592.1"/>
    </source>
</evidence>
<feature type="compositionally biased region" description="Polar residues" evidence="1">
    <location>
        <begin position="129"/>
        <end position="142"/>
    </location>
</feature>
<keyword evidence="3" id="KW-1185">Reference proteome</keyword>
<organism evidence="2 3">
    <name type="scientific">Chrysochromulina tobinii</name>
    <dbReference type="NCBI Taxonomy" id="1460289"/>
    <lineage>
        <taxon>Eukaryota</taxon>
        <taxon>Haptista</taxon>
        <taxon>Haptophyta</taxon>
        <taxon>Prymnesiophyceae</taxon>
        <taxon>Prymnesiales</taxon>
        <taxon>Chrysochromulinaceae</taxon>
        <taxon>Chrysochromulina</taxon>
    </lineage>
</organism>
<dbReference type="AlphaFoldDB" id="A0A0M0J8C6"/>
<name>A0A0M0J8C6_9EUKA</name>
<comment type="caution">
    <text evidence="2">The sequence shown here is derived from an EMBL/GenBank/DDBJ whole genome shotgun (WGS) entry which is preliminary data.</text>
</comment>
<proteinExistence type="predicted"/>